<evidence type="ECO:0000313" key="2">
    <source>
        <dbReference type="EMBL" id="MBG0566305.1"/>
    </source>
</evidence>
<protein>
    <submittedName>
        <fullName evidence="2">Uncharacterized protein</fullName>
    </submittedName>
</protein>
<organism evidence="2 3">
    <name type="scientific">Actinoplanes aureus</name>
    <dbReference type="NCBI Taxonomy" id="2792083"/>
    <lineage>
        <taxon>Bacteria</taxon>
        <taxon>Bacillati</taxon>
        <taxon>Actinomycetota</taxon>
        <taxon>Actinomycetes</taxon>
        <taxon>Micromonosporales</taxon>
        <taxon>Micromonosporaceae</taxon>
        <taxon>Actinoplanes</taxon>
    </lineage>
</organism>
<dbReference type="Proteomes" id="UP000598146">
    <property type="component" value="Unassembled WGS sequence"/>
</dbReference>
<reference evidence="2" key="1">
    <citation type="submission" date="2020-11" db="EMBL/GenBank/DDBJ databases">
        <title>Isolation and identification of active actinomycetes.</title>
        <authorList>
            <person name="Sun X."/>
        </authorList>
    </citation>
    <scope>NUCLEOTIDE SEQUENCE</scope>
    <source>
        <strain evidence="2">NEAU-A11</strain>
    </source>
</reference>
<dbReference type="EMBL" id="JADQTO010000019">
    <property type="protein sequence ID" value="MBG0566305.1"/>
    <property type="molecule type" value="Genomic_DNA"/>
</dbReference>
<name>A0A931CJX1_9ACTN</name>
<gene>
    <name evidence="2" type="ORF">I4J89_33140</name>
</gene>
<feature type="region of interest" description="Disordered" evidence="1">
    <location>
        <begin position="49"/>
        <end position="74"/>
    </location>
</feature>
<dbReference type="AlphaFoldDB" id="A0A931CJX1"/>
<comment type="caution">
    <text evidence="2">The sequence shown here is derived from an EMBL/GenBank/DDBJ whole genome shotgun (WGS) entry which is preliminary data.</text>
</comment>
<sequence length="235" mass="25620">MRQVAEPVGRTSKRRTLVWSSVLALLLVGLVGAASYFFVQLTDIPPSAAKPPAGPPPSFPVEGGASGPRAATDPVRTTDDLELVCENWYYPGAPKFRGAAPHPVLISVRDQLEVTYRSVRTLNQTAYAGSAAKRKAWAPKPAQTQLVACLDLVGGGPKLRDCKVEDPDPLVLPMKQGRYRLTVYEVATREKVAESNLIGKDESCPWVAMTGPDRTLHSTVDDDQLYRVLRKRVEG</sequence>
<evidence type="ECO:0000256" key="1">
    <source>
        <dbReference type="SAM" id="MobiDB-lite"/>
    </source>
</evidence>
<keyword evidence="3" id="KW-1185">Reference proteome</keyword>
<proteinExistence type="predicted"/>
<evidence type="ECO:0000313" key="3">
    <source>
        <dbReference type="Proteomes" id="UP000598146"/>
    </source>
</evidence>
<feature type="compositionally biased region" description="Pro residues" evidence="1">
    <location>
        <begin position="49"/>
        <end position="59"/>
    </location>
</feature>
<dbReference type="RefSeq" id="WP_196418080.1">
    <property type="nucleotide sequence ID" value="NZ_JADQTO010000019.1"/>
</dbReference>
<accession>A0A931CJX1</accession>